<name>A0A3A8E3K8_9GAMM</name>
<dbReference type="InterPro" id="IPR002081">
    <property type="entry name" value="Cryptochrome/DNA_photolyase_1"/>
</dbReference>
<dbReference type="GO" id="GO:0009416">
    <property type="term" value="P:response to light stimulus"/>
    <property type="evidence" value="ECO:0007669"/>
    <property type="project" value="TreeGrafter"/>
</dbReference>
<keyword evidence="16" id="KW-0456">Lyase</keyword>
<dbReference type="Gene3D" id="3.40.50.620">
    <property type="entry name" value="HUPs"/>
    <property type="match status" value="1"/>
</dbReference>
<dbReference type="Pfam" id="PF00875">
    <property type="entry name" value="DNA_photolyase"/>
    <property type="match status" value="1"/>
</dbReference>
<dbReference type="Proteomes" id="UP000282388">
    <property type="component" value="Unassembled WGS sequence"/>
</dbReference>
<evidence type="ECO:0000256" key="8">
    <source>
        <dbReference type="ARBA" id="ARBA00031671"/>
    </source>
</evidence>
<dbReference type="AlphaFoldDB" id="A0A3A8E3K8"/>
<dbReference type="GO" id="GO:0003904">
    <property type="term" value="F:deoxyribodipyrimidine photo-lyase activity"/>
    <property type="evidence" value="ECO:0007669"/>
    <property type="project" value="UniProtKB-EC"/>
</dbReference>
<feature type="binding site" evidence="12">
    <location>
        <position position="229"/>
    </location>
    <ligand>
        <name>FAD</name>
        <dbReference type="ChEBI" id="CHEBI:57692"/>
    </ligand>
</feature>
<dbReference type="Gene3D" id="1.10.579.10">
    <property type="entry name" value="DNA Cyclobutane Dipyrimidine Photolyase, subunit A, domain 3"/>
    <property type="match status" value="1"/>
</dbReference>
<keyword evidence="6 12" id="KW-0274">FAD</keyword>
<protein>
    <recommendedName>
        <fullName evidence="4">Deoxyribodipyrimidine photo-lyase</fullName>
        <ecNumber evidence="3">4.1.99.3</ecNumber>
    </recommendedName>
    <alternativeName>
        <fullName evidence="8">DNA photolyase</fullName>
    </alternativeName>
    <alternativeName>
        <fullName evidence="11">Photoreactivating enzyme</fullName>
    </alternativeName>
</protein>
<evidence type="ECO:0000256" key="6">
    <source>
        <dbReference type="ARBA" id="ARBA00022827"/>
    </source>
</evidence>
<dbReference type="RefSeq" id="WP_120403793.1">
    <property type="nucleotide sequence ID" value="NZ_RAXV01000049.1"/>
</dbReference>
<dbReference type="SUPFAM" id="SSF52425">
    <property type="entry name" value="Cryptochrome/photolyase, N-terminal domain"/>
    <property type="match status" value="1"/>
</dbReference>
<evidence type="ECO:0000256" key="2">
    <source>
        <dbReference type="ARBA" id="ARBA00005862"/>
    </source>
</evidence>
<evidence type="ECO:0000313" key="16">
    <source>
        <dbReference type="EMBL" id="RKG29255.1"/>
    </source>
</evidence>
<feature type="site" description="Electron transfer via tryptophanyl radical" evidence="13">
    <location>
        <position position="315"/>
    </location>
</feature>
<comment type="caution">
    <text evidence="16">The sequence shown here is derived from an EMBL/GenBank/DDBJ whole genome shotgun (WGS) entry which is preliminary data.</text>
</comment>
<dbReference type="GO" id="GO:0071949">
    <property type="term" value="F:FAD binding"/>
    <property type="evidence" value="ECO:0007669"/>
    <property type="project" value="TreeGrafter"/>
</dbReference>
<dbReference type="GO" id="GO:0000719">
    <property type="term" value="P:photoreactive repair"/>
    <property type="evidence" value="ECO:0007669"/>
    <property type="project" value="UniProtKB-ARBA"/>
</dbReference>
<feature type="site" description="Electron transfer via tryptophanyl radical" evidence="13">
    <location>
        <position position="368"/>
    </location>
</feature>
<proteinExistence type="inferred from homology"/>
<dbReference type="InterPro" id="IPR014729">
    <property type="entry name" value="Rossmann-like_a/b/a_fold"/>
</dbReference>
<sequence length="476" mass="55973">MRQLIWFRQDLRIQDHTALYYAQQQGPCIALVILSPEQWRIHHDAPIKIDFYLRQLEMLRQELYALNIPLVIKTVNLWNDIPPQLAELCQLLHIQCVHVHIENGWNEQLRDLHVEQLLLKKNINWQAYTDRTIFPLHSIRNKTEQAYQIFTPFKKNCYELLSISLPQPLPNAQMQSKIDIENTLNTNVPSLADIYDEEICAELRELWPVGEQYAHMLLEHFAEERLSVYDQERDYPSLDSTSKLSAYLNIGILSIRQCLAILFRDQHGYFKVEQKAQQIWLDELLWREFYQHVMADFPRVSKHLPFKMQTQAITWQTNASALEAWKYGKTGVPIVDAGMRQLLQTGWMHNRVRMICAMFLSKNLLIDWRIGETWFMQHLIDGDLAANNGGWQWSASTGTDAVPYFRIFNPVSQSQKFDANGDYIRRWVPELSHCSHKQIHEPYVYLEEQSLAYPRPIVDLKASRQRAIEAFKLASA</sequence>
<dbReference type="GO" id="GO:0003677">
    <property type="term" value="F:DNA binding"/>
    <property type="evidence" value="ECO:0007669"/>
    <property type="project" value="TreeGrafter"/>
</dbReference>
<dbReference type="EMBL" id="RAXV01000049">
    <property type="protein sequence ID" value="RKG29255.1"/>
    <property type="molecule type" value="Genomic_DNA"/>
</dbReference>
<organism evidence="16 17">
    <name type="scientific">Acinetobacter tianfuensis</name>
    <dbReference type="NCBI Taxonomy" id="2419603"/>
    <lineage>
        <taxon>Bacteria</taxon>
        <taxon>Pseudomonadati</taxon>
        <taxon>Pseudomonadota</taxon>
        <taxon>Gammaproteobacteria</taxon>
        <taxon>Moraxellales</taxon>
        <taxon>Moraxellaceae</taxon>
        <taxon>Acinetobacter</taxon>
    </lineage>
</organism>
<evidence type="ECO:0000256" key="14">
    <source>
        <dbReference type="RuleBase" id="RU004182"/>
    </source>
</evidence>
<evidence type="ECO:0000313" key="17">
    <source>
        <dbReference type="Proteomes" id="UP000282388"/>
    </source>
</evidence>
<feature type="binding site" evidence="12">
    <location>
        <begin position="241"/>
        <end position="245"/>
    </location>
    <ligand>
        <name>FAD</name>
        <dbReference type="ChEBI" id="CHEBI:57692"/>
    </ligand>
</feature>
<keyword evidence="5 12" id="KW-0285">Flavoprotein</keyword>
<evidence type="ECO:0000256" key="1">
    <source>
        <dbReference type="ARBA" id="ARBA00001932"/>
    </source>
</evidence>
<evidence type="ECO:0000256" key="3">
    <source>
        <dbReference type="ARBA" id="ARBA00013149"/>
    </source>
</evidence>
<dbReference type="PANTHER" id="PTHR11455">
    <property type="entry name" value="CRYPTOCHROME"/>
    <property type="match status" value="1"/>
</dbReference>
<dbReference type="SUPFAM" id="SSF48173">
    <property type="entry name" value="Cryptochrome/photolyase FAD-binding domain"/>
    <property type="match status" value="1"/>
</dbReference>
<evidence type="ECO:0000256" key="10">
    <source>
        <dbReference type="ARBA" id="ARBA00059220"/>
    </source>
</evidence>
<keyword evidence="17" id="KW-1185">Reference proteome</keyword>
<dbReference type="EC" id="4.1.99.3" evidence="3"/>
<evidence type="ECO:0000256" key="5">
    <source>
        <dbReference type="ARBA" id="ARBA00022630"/>
    </source>
</evidence>
<feature type="domain" description="Photolyase/cryptochrome alpha/beta" evidence="15">
    <location>
        <begin position="1"/>
        <end position="133"/>
    </location>
</feature>
<feature type="binding site" evidence="12">
    <location>
        <begin position="283"/>
        <end position="290"/>
    </location>
    <ligand>
        <name>FAD</name>
        <dbReference type="ChEBI" id="CHEBI:57692"/>
    </ligand>
</feature>
<evidence type="ECO:0000256" key="11">
    <source>
        <dbReference type="ARBA" id="ARBA00083107"/>
    </source>
</evidence>
<dbReference type="InterPro" id="IPR036134">
    <property type="entry name" value="Crypto/Photolyase_FAD-like_sf"/>
</dbReference>
<dbReference type="FunFam" id="1.10.579.10:FF:000003">
    <property type="entry name" value="Deoxyribodipyrimidine photo-lyase"/>
    <property type="match status" value="1"/>
</dbReference>
<feature type="binding site" evidence="12">
    <location>
        <position position="280"/>
    </location>
    <ligand>
        <name>FAD</name>
        <dbReference type="ChEBI" id="CHEBI:57692"/>
    </ligand>
</feature>
<comment type="similarity">
    <text evidence="2">Belongs to the DNA photolyase class-1 family.</text>
</comment>
<comment type="catalytic activity">
    <reaction evidence="9">
        <text>cyclobutadipyrimidine (in DNA) = 2 pyrimidine residues (in DNA).</text>
        <dbReference type="EC" id="4.1.99.3"/>
    </reaction>
</comment>
<evidence type="ECO:0000256" key="9">
    <source>
        <dbReference type="ARBA" id="ARBA00033999"/>
    </source>
</evidence>
<accession>A0A3A8E3K8</accession>
<evidence type="ECO:0000256" key="7">
    <source>
        <dbReference type="ARBA" id="ARBA00022991"/>
    </source>
</evidence>
<dbReference type="PROSITE" id="PS51645">
    <property type="entry name" value="PHR_CRY_ALPHA_BETA"/>
    <property type="match status" value="1"/>
</dbReference>
<evidence type="ECO:0000256" key="12">
    <source>
        <dbReference type="PIRSR" id="PIRSR602081-1"/>
    </source>
</evidence>
<keyword evidence="7 14" id="KW-0157">Chromophore</keyword>
<comment type="cofactor">
    <cofactor evidence="1">
        <name>(6R)-5,10-methylene-5,6,7,8-tetrahydrofolate</name>
        <dbReference type="ChEBI" id="CHEBI:15636"/>
    </cofactor>
</comment>
<dbReference type="InterPro" id="IPR018394">
    <property type="entry name" value="DNA_photolyase_1_CS_C"/>
</dbReference>
<evidence type="ECO:0000259" key="15">
    <source>
        <dbReference type="PROSITE" id="PS51645"/>
    </source>
</evidence>
<comment type="cofactor">
    <cofactor evidence="12">
        <name>FAD</name>
        <dbReference type="ChEBI" id="CHEBI:57692"/>
    </cofactor>
    <text evidence="12">Binds 1 FAD per subunit.</text>
</comment>
<dbReference type="Pfam" id="PF03441">
    <property type="entry name" value="FAD_binding_7"/>
    <property type="match status" value="1"/>
</dbReference>
<comment type="similarity">
    <text evidence="14">Belongs to the DNA photolyase family.</text>
</comment>
<feature type="site" description="Electron transfer via tryptophanyl radical" evidence="13">
    <location>
        <position position="391"/>
    </location>
</feature>
<dbReference type="InterPro" id="IPR036155">
    <property type="entry name" value="Crypto/Photolyase_N_sf"/>
</dbReference>
<dbReference type="InterPro" id="IPR005101">
    <property type="entry name" value="Cryptochr/Photolyase_FAD-bd"/>
</dbReference>
<evidence type="ECO:0000256" key="4">
    <source>
        <dbReference type="ARBA" id="ARBA00014046"/>
    </source>
</evidence>
<gene>
    <name evidence="16" type="ORF">D7V32_15820</name>
</gene>
<dbReference type="InterPro" id="IPR006050">
    <property type="entry name" value="DNA_photolyase_N"/>
</dbReference>
<feature type="binding site" evidence="12">
    <location>
        <begin position="381"/>
        <end position="383"/>
    </location>
    <ligand>
        <name>FAD</name>
        <dbReference type="ChEBI" id="CHEBI:57692"/>
    </ligand>
</feature>
<comment type="function">
    <text evidence="10">Involved in repair of UV radiation-induced DNA damage. Catalyzes the light-dependent monomerization (300-600 nm) of cyclobutyl pyrimidine dimers (in cis-syn configuration), which are formed between adjacent bases on the same DNA strand upon exposure to ultraviolet radiation.</text>
</comment>
<dbReference type="PROSITE" id="PS00394">
    <property type="entry name" value="DNA_PHOTOLYASES_1_1"/>
    <property type="match status" value="1"/>
</dbReference>
<dbReference type="OrthoDB" id="9772484at2"/>
<evidence type="ECO:0000256" key="13">
    <source>
        <dbReference type="PIRSR" id="PIRSR602081-2"/>
    </source>
</evidence>
<dbReference type="PANTHER" id="PTHR11455:SF9">
    <property type="entry name" value="CRYPTOCHROME CIRCADIAN CLOCK 5 ISOFORM X1"/>
    <property type="match status" value="1"/>
</dbReference>
<reference evidence="16 17" key="1">
    <citation type="submission" date="2018-09" db="EMBL/GenBank/DDBJ databases">
        <title>The draft genome of Acinetobacter spp. strains.</title>
        <authorList>
            <person name="Qin J."/>
            <person name="Feng Y."/>
            <person name="Zong Z."/>
        </authorList>
    </citation>
    <scope>NUCLEOTIDE SEQUENCE [LARGE SCALE GENOMIC DNA]</scope>
    <source>
        <strain evidence="16 17">WCHAc060012</strain>
    </source>
</reference>
<dbReference type="PRINTS" id="PR00147">
    <property type="entry name" value="DNAPHOTLYASE"/>
</dbReference>
<dbReference type="Gene3D" id="1.25.40.80">
    <property type="match status" value="1"/>
</dbReference>